<dbReference type="Gene3D" id="2.60.120.260">
    <property type="entry name" value="Galactose-binding domain-like"/>
    <property type="match status" value="1"/>
</dbReference>
<dbReference type="KEGG" id="vcn:VOLCADRAFT_92005"/>
<evidence type="ECO:0000256" key="1">
    <source>
        <dbReference type="SAM" id="MobiDB-lite"/>
    </source>
</evidence>
<dbReference type="SUPFAM" id="SSF49785">
    <property type="entry name" value="Galactose-binding domain-like"/>
    <property type="match status" value="1"/>
</dbReference>
<dbReference type="OrthoDB" id="533378at2759"/>
<dbReference type="Proteomes" id="UP000001058">
    <property type="component" value="Unassembled WGS sequence"/>
</dbReference>
<evidence type="ECO:0000313" key="3">
    <source>
        <dbReference type="Proteomes" id="UP000001058"/>
    </source>
</evidence>
<dbReference type="InParanoid" id="D8TYI4"/>
<feature type="region of interest" description="Disordered" evidence="1">
    <location>
        <begin position="303"/>
        <end position="331"/>
    </location>
</feature>
<dbReference type="EMBL" id="GL378344">
    <property type="protein sequence ID" value="EFJ47646.1"/>
    <property type="molecule type" value="Genomic_DNA"/>
</dbReference>
<dbReference type="GeneID" id="9615554"/>
<dbReference type="RefSeq" id="XP_002951470.1">
    <property type="nucleotide sequence ID" value="XM_002951424.1"/>
</dbReference>
<reference evidence="2 3" key="1">
    <citation type="journal article" date="2010" name="Science">
        <title>Genomic analysis of organismal complexity in the multicellular green alga Volvox carteri.</title>
        <authorList>
            <person name="Prochnik S.E."/>
            <person name="Umen J."/>
            <person name="Nedelcu A.M."/>
            <person name="Hallmann A."/>
            <person name="Miller S.M."/>
            <person name="Nishii I."/>
            <person name="Ferris P."/>
            <person name="Kuo A."/>
            <person name="Mitros T."/>
            <person name="Fritz-Laylin L.K."/>
            <person name="Hellsten U."/>
            <person name="Chapman J."/>
            <person name="Simakov O."/>
            <person name="Rensing S.A."/>
            <person name="Terry A."/>
            <person name="Pangilinan J."/>
            <person name="Kapitonov V."/>
            <person name="Jurka J."/>
            <person name="Salamov A."/>
            <person name="Shapiro H."/>
            <person name="Schmutz J."/>
            <person name="Grimwood J."/>
            <person name="Lindquist E."/>
            <person name="Lucas S."/>
            <person name="Grigoriev I.V."/>
            <person name="Schmitt R."/>
            <person name="Kirk D."/>
            <person name="Rokhsar D.S."/>
        </authorList>
    </citation>
    <scope>NUCLEOTIDE SEQUENCE [LARGE SCALE GENOMIC DNA]</scope>
    <source>
        <strain evidence="3">f. Nagariensis / Eve</strain>
    </source>
</reference>
<feature type="compositionally biased region" description="Pro residues" evidence="1">
    <location>
        <begin position="312"/>
        <end position="324"/>
    </location>
</feature>
<gene>
    <name evidence="2" type="ORF">VOLCADRAFT_92005</name>
</gene>
<evidence type="ECO:0000313" key="2">
    <source>
        <dbReference type="EMBL" id="EFJ47646.1"/>
    </source>
</evidence>
<accession>D8TYI4</accession>
<organism evidence="3">
    <name type="scientific">Volvox carteri f. nagariensis</name>
    <dbReference type="NCBI Taxonomy" id="3068"/>
    <lineage>
        <taxon>Eukaryota</taxon>
        <taxon>Viridiplantae</taxon>
        <taxon>Chlorophyta</taxon>
        <taxon>core chlorophytes</taxon>
        <taxon>Chlorophyceae</taxon>
        <taxon>CS clade</taxon>
        <taxon>Chlamydomonadales</taxon>
        <taxon>Volvocaceae</taxon>
        <taxon>Volvox</taxon>
    </lineage>
</organism>
<sequence length="527" mass="54379">MSATSSYPTPPCPAGSIHARVLLYRWSTNLRGSSAGRPLPSLARPLFFSFPHLDFHRKKASSSPRVLVANDPLIYSAFGLSQALETLPLVVDYVTDIRAAAGDISRAKYDVVVFPKIVGLADFSDLYGILVTFLYDGGAVILGPTTYDVKITAVFTQSMASEVSFYGDVGTAVTIDCGYAAVPVYNSSNRSAQWNASSAANTTTTTTASSSAAILPSSSWPSLLSAGLASDNPTSYSANCGPLGGSLGGGVMYSDSSPMKATTVFSLPRGSGRFYYVGLDFDNDPRDGSWGQLLSAIAVQAASNPLSGNGSPPSPSPPPPPPVTAPEEPGLYDINVNTSSSTTQWPLGRGRLSYTAAGLTATSALTAPPSPAASRTLYLCHDLPVVNGTGAAANGSSNSSGGGGAWLVIDLGTRRRVASVRIQALEAGYDNRSTIRGVPVRVGAVPPNDVTDPAAVNDPLCPALAHTIWVGAAVASGSAAVQVSCGANNSLVGRYVSLQLQDDIPGASWARMCGVDVMGVLPAKYIT</sequence>
<keyword evidence="3" id="KW-1185">Reference proteome</keyword>
<dbReference type="STRING" id="3068.D8TYI4"/>
<dbReference type="InterPro" id="IPR008979">
    <property type="entry name" value="Galactose-bd-like_sf"/>
</dbReference>
<dbReference type="AlphaFoldDB" id="D8TYI4"/>
<proteinExistence type="predicted"/>
<protein>
    <submittedName>
        <fullName evidence="2">Uncharacterized protein</fullName>
    </submittedName>
</protein>
<name>D8TYI4_VOLCA</name>